<comment type="caution">
    <text evidence="2">The sequence shown here is derived from an EMBL/GenBank/DDBJ whole genome shotgun (WGS) entry which is preliminary data.</text>
</comment>
<dbReference type="InParanoid" id="A0A146GBV9"/>
<evidence type="ECO:0000313" key="3">
    <source>
        <dbReference type="Proteomes" id="UP000076023"/>
    </source>
</evidence>
<feature type="signal peptide" evidence="1">
    <location>
        <begin position="1"/>
        <end position="21"/>
    </location>
</feature>
<keyword evidence="1" id="KW-0732">Signal</keyword>
<dbReference type="OrthoDB" id="251904at2"/>
<dbReference type="SUPFAM" id="SSF51126">
    <property type="entry name" value="Pectin lyase-like"/>
    <property type="match status" value="1"/>
</dbReference>
<accession>A0A146GBV9</accession>
<reference evidence="3" key="1">
    <citation type="journal article" date="2017" name="Genome Announc.">
        <title>Draft Genome Sequence of Terrimicrobium sacchariphilum NM-5T, a Facultative Anaerobic Soil Bacterium of the Class Spartobacteria.</title>
        <authorList>
            <person name="Qiu Y.L."/>
            <person name="Tourlousse D.M."/>
            <person name="Matsuura N."/>
            <person name="Ohashi A."/>
            <person name="Sekiguchi Y."/>
        </authorList>
    </citation>
    <scope>NUCLEOTIDE SEQUENCE [LARGE SCALE GENOMIC DNA]</scope>
    <source>
        <strain evidence="3">NM-5</strain>
    </source>
</reference>
<evidence type="ECO:0000256" key="1">
    <source>
        <dbReference type="SAM" id="SignalP"/>
    </source>
</evidence>
<evidence type="ECO:0008006" key="4">
    <source>
        <dbReference type="Google" id="ProtNLM"/>
    </source>
</evidence>
<dbReference type="InterPro" id="IPR012334">
    <property type="entry name" value="Pectin_lyas_fold"/>
</dbReference>
<dbReference type="EMBL" id="BDCO01000002">
    <property type="protein sequence ID" value="GAT34294.1"/>
    <property type="molecule type" value="Genomic_DNA"/>
</dbReference>
<evidence type="ECO:0000313" key="2">
    <source>
        <dbReference type="EMBL" id="GAT34294.1"/>
    </source>
</evidence>
<dbReference type="STRING" id="690879.TSACC_22719"/>
<protein>
    <recommendedName>
        <fullName evidence="4">Right handed beta helix region</fullName>
    </recommendedName>
</protein>
<organism evidence="2 3">
    <name type="scientific">Terrimicrobium sacchariphilum</name>
    <dbReference type="NCBI Taxonomy" id="690879"/>
    <lineage>
        <taxon>Bacteria</taxon>
        <taxon>Pseudomonadati</taxon>
        <taxon>Verrucomicrobiota</taxon>
        <taxon>Terrimicrobiia</taxon>
        <taxon>Terrimicrobiales</taxon>
        <taxon>Terrimicrobiaceae</taxon>
        <taxon>Terrimicrobium</taxon>
    </lineage>
</organism>
<keyword evidence="3" id="KW-1185">Reference proteome</keyword>
<dbReference type="AlphaFoldDB" id="A0A146GBV9"/>
<dbReference type="Proteomes" id="UP000076023">
    <property type="component" value="Unassembled WGS sequence"/>
</dbReference>
<dbReference type="InterPro" id="IPR011050">
    <property type="entry name" value="Pectin_lyase_fold/virulence"/>
</dbReference>
<dbReference type="Gene3D" id="2.160.20.10">
    <property type="entry name" value="Single-stranded right-handed beta-helix, Pectin lyase-like"/>
    <property type="match status" value="1"/>
</dbReference>
<dbReference type="RefSeq" id="WP_075079938.1">
    <property type="nucleotide sequence ID" value="NZ_BDCO01000002.1"/>
</dbReference>
<name>A0A146GBV9_TERSA</name>
<gene>
    <name evidence="2" type="ORF">TSACC_22719</name>
</gene>
<sequence>MKRLTLAIALGLLSLPASLLAIDTATTKVVSGDPPLQRNVSQGEAGDAKGMGWRWTASGGRRDMGQIFEVKTAFEARDLALQIAAGVDAQEFDRPFRLSFFEVPEGITPRGEPIAALEGTVPPKGQAPRKGSWVVISFDPIAFKPGRYAFLLEFLDEGTDGQAITLAVGDPASAAQPGFLRTPEEGYKKGFPLYFILSSGQKTASAVPVPAPAERRTLVVDQKTGQPFASITAAVKEARPGDTIQLAKGSGPYREVLHISQSGLPDAPIVFDGNGEVITGFAPLEGFREADGQTLCPLPVPFPCVLTYQGERLVQDAATGQFTKWARLSDDGKSLILLPGTKTSGWEVSVRDFVVQVLNASHHVYRNIRASGSLNDGFNLHGTGTDLVFKNIEGFQNLDEGFSAHDQIACRIDDGQFWENDNGIGNVARSSMEAANIRCHSNLGWGLWLRECSADLKNVRAWDNGAAQICFDINSQAACADVRFTDPNRSARPWISYKETRQIATQPAYVKVGSAAVTGEPPSPVTAEHVTSR</sequence>
<proteinExistence type="predicted"/>
<feature type="chain" id="PRO_5007524850" description="Right handed beta helix region" evidence="1">
    <location>
        <begin position="22"/>
        <end position="533"/>
    </location>
</feature>